<keyword evidence="1" id="KW-1133">Transmembrane helix</keyword>
<evidence type="ECO:0008006" key="4">
    <source>
        <dbReference type="Google" id="ProtNLM"/>
    </source>
</evidence>
<feature type="transmembrane region" description="Helical" evidence="1">
    <location>
        <begin position="200"/>
        <end position="220"/>
    </location>
</feature>
<organism evidence="2 3">
    <name type="scientific">Maritalea porphyrae</name>
    <dbReference type="NCBI Taxonomy" id="880732"/>
    <lineage>
        <taxon>Bacteria</taxon>
        <taxon>Pseudomonadati</taxon>
        <taxon>Pseudomonadota</taxon>
        <taxon>Alphaproteobacteria</taxon>
        <taxon>Hyphomicrobiales</taxon>
        <taxon>Devosiaceae</taxon>
        <taxon>Maritalea</taxon>
    </lineage>
</organism>
<feature type="transmembrane region" description="Helical" evidence="1">
    <location>
        <begin position="114"/>
        <end position="137"/>
    </location>
</feature>
<feature type="transmembrane region" description="Helical" evidence="1">
    <location>
        <begin position="68"/>
        <end position="93"/>
    </location>
</feature>
<accession>A0ABQ5UNK4</accession>
<evidence type="ECO:0000313" key="2">
    <source>
        <dbReference type="EMBL" id="GLQ16737.1"/>
    </source>
</evidence>
<dbReference type="Proteomes" id="UP001161405">
    <property type="component" value="Unassembled WGS sequence"/>
</dbReference>
<dbReference type="EMBL" id="BSNI01000002">
    <property type="protein sequence ID" value="GLQ16737.1"/>
    <property type="molecule type" value="Genomic_DNA"/>
</dbReference>
<comment type="caution">
    <text evidence="2">The sequence shown here is derived from an EMBL/GenBank/DDBJ whole genome shotgun (WGS) entry which is preliminary data.</text>
</comment>
<keyword evidence="1" id="KW-0812">Transmembrane</keyword>
<protein>
    <recommendedName>
        <fullName evidence="4">Glycerophosphoryl diester phosphodiesterase membrane domain-containing protein</fullName>
    </recommendedName>
</protein>
<sequence length="279" mass="30977">MLSVEIIKRSFLAIINNWDVAFKVSGFWWPIIVVLTLPYVIQSPIVDPTTGAIDYLPFMFAQGMVLNLLYGVIYAAVCLAGFSVMAIGWHRFLINGWQPSRLLMLEKDWPWGQYFWAGFLLSLIAIPIAVIPTIFVYADPANVDQELIGYNAIGVNFMIQLAVLLPFTYLGLILPSIAIDQSKTGENRIGFSQSWGITKSNGVEVLMLVVMAALIYTIVISTTEQIFGSGEIRYVNATSILGFVVGSIETWLITMFGVGLLSELYKALVQNRQSQEAMA</sequence>
<reference evidence="2" key="2">
    <citation type="submission" date="2023-01" db="EMBL/GenBank/DDBJ databases">
        <title>Draft genome sequence of Maritalea porphyrae strain NBRC 107169.</title>
        <authorList>
            <person name="Sun Q."/>
            <person name="Mori K."/>
        </authorList>
    </citation>
    <scope>NUCLEOTIDE SEQUENCE</scope>
    <source>
        <strain evidence="2">NBRC 107169</strain>
    </source>
</reference>
<evidence type="ECO:0000313" key="3">
    <source>
        <dbReference type="Proteomes" id="UP001161405"/>
    </source>
</evidence>
<keyword evidence="1" id="KW-0472">Membrane</keyword>
<dbReference type="RefSeq" id="WP_284362452.1">
    <property type="nucleotide sequence ID" value="NZ_BSNI01000002.1"/>
</dbReference>
<proteinExistence type="predicted"/>
<feature type="transmembrane region" description="Helical" evidence="1">
    <location>
        <begin position="20"/>
        <end position="41"/>
    </location>
</feature>
<name>A0ABQ5UNK4_9HYPH</name>
<reference evidence="2" key="1">
    <citation type="journal article" date="2014" name="Int. J. Syst. Evol. Microbiol.">
        <title>Complete genome of a new Firmicutes species belonging to the dominant human colonic microbiota ('Ruminococcus bicirculans') reveals two chromosomes and a selective capacity to utilize plant glucans.</title>
        <authorList>
            <consortium name="NISC Comparative Sequencing Program"/>
            <person name="Wegmann U."/>
            <person name="Louis P."/>
            <person name="Goesmann A."/>
            <person name="Henrissat B."/>
            <person name="Duncan S.H."/>
            <person name="Flint H.J."/>
        </authorList>
    </citation>
    <scope>NUCLEOTIDE SEQUENCE</scope>
    <source>
        <strain evidence="2">NBRC 107169</strain>
    </source>
</reference>
<feature type="transmembrane region" description="Helical" evidence="1">
    <location>
        <begin position="240"/>
        <end position="262"/>
    </location>
</feature>
<feature type="transmembrane region" description="Helical" evidence="1">
    <location>
        <begin position="157"/>
        <end position="179"/>
    </location>
</feature>
<gene>
    <name evidence="2" type="ORF">GCM10007879_09860</name>
</gene>
<evidence type="ECO:0000256" key="1">
    <source>
        <dbReference type="SAM" id="Phobius"/>
    </source>
</evidence>
<keyword evidence="3" id="KW-1185">Reference proteome</keyword>